<evidence type="ECO:0000313" key="5">
    <source>
        <dbReference type="Proteomes" id="UP001229421"/>
    </source>
</evidence>
<dbReference type="Gene3D" id="3.40.640.10">
    <property type="entry name" value="Type I PLP-dependent aspartate aminotransferase-like (Major domain)"/>
    <property type="match status" value="1"/>
</dbReference>
<dbReference type="Pfam" id="PF01212">
    <property type="entry name" value="Beta_elim_lyase"/>
    <property type="match status" value="1"/>
</dbReference>
<protein>
    <recommendedName>
        <fullName evidence="3">Aromatic amino acid beta-eliminating lyase/threonine aldolase domain-containing protein</fullName>
    </recommendedName>
</protein>
<keyword evidence="5" id="KW-1185">Reference proteome</keyword>
<feature type="domain" description="Aromatic amino acid beta-eliminating lyase/threonine aldolase" evidence="3">
    <location>
        <begin position="3"/>
        <end position="39"/>
    </location>
</feature>
<dbReference type="InterPro" id="IPR015424">
    <property type="entry name" value="PyrdxlP-dep_Trfase"/>
</dbReference>
<dbReference type="SUPFAM" id="SSF53383">
    <property type="entry name" value="PLP-dependent transferases"/>
    <property type="match status" value="1"/>
</dbReference>
<name>A0AAD8K4Y5_TARER</name>
<organism evidence="4 5">
    <name type="scientific">Tagetes erecta</name>
    <name type="common">African marigold</name>
    <dbReference type="NCBI Taxonomy" id="13708"/>
    <lineage>
        <taxon>Eukaryota</taxon>
        <taxon>Viridiplantae</taxon>
        <taxon>Streptophyta</taxon>
        <taxon>Embryophyta</taxon>
        <taxon>Tracheophyta</taxon>
        <taxon>Spermatophyta</taxon>
        <taxon>Magnoliopsida</taxon>
        <taxon>eudicotyledons</taxon>
        <taxon>Gunneridae</taxon>
        <taxon>Pentapetalae</taxon>
        <taxon>asterids</taxon>
        <taxon>campanulids</taxon>
        <taxon>Asterales</taxon>
        <taxon>Asteraceae</taxon>
        <taxon>Asteroideae</taxon>
        <taxon>Heliantheae alliance</taxon>
        <taxon>Tageteae</taxon>
        <taxon>Tagetes</taxon>
    </lineage>
</organism>
<evidence type="ECO:0000256" key="2">
    <source>
        <dbReference type="ARBA" id="ARBA00022898"/>
    </source>
</evidence>
<evidence type="ECO:0000259" key="3">
    <source>
        <dbReference type="Pfam" id="PF01212"/>
    </source>
</evidence>
<reference evidence="4" key="1">
    <citation type="journal article" date="2023" name="bioRxiv">
        <title>Improved chromosome-level genome assembly for marigold (Tagetes erecta).</title>
        <authorList>
            <person name="Jiang F."/>
            <person name="Yuan L."/>
            <person name="Wang S."/>
            <person name="Wang H."/>
            <person name="Xu D."/>
            <person name="Wang A."/>
            <person name="Fan W."/>
        </authorList>
    </citation>
    <scope>NUCLEOTIDE SEQUENCE</scope>
    <source>
        <strain evidence="4">WSJ</strain>
        <tissue evidence="4">Leaf</tissue>
    </source>
</reference>
<dbReference type="InterPro" id="IPR015421">
    <property type="entry name" value="PyrdxlP-dep_Trfase_major"/>
</dbReference>
<dbReference type="GO" id="GO:0006520">
    <property type="term" value="P:amino acid metabolic process"/>
    <property type="evidence" value="ECO:0007669"/>
    <property type="project" value="InterPro"/>
</dbReference>
<dbReference type="AlphaFoldDB" id="A0AAD8K4Y5"/>
<dbReference type="GO" id="GO:0016829">
    <property type="term" value="F:lyase activity"/>
    <property type="evidence" value="ECO:0007669"/>
    <property type="project" value="InterPro"/>
</dbReference>
<evidence type="ECO:0000313" key="4">
    <source>
        <dbReference type="EMBL" id="KAK1415889.1"/>
    </source>
</evidence>
<accession>A0AAD8K4Y5</accession>
<comment type="cofactor">
    <cofactor evidence="1">
        <name>pyridoxal 5'-phosphate</name>
        <dbReference type="ChEBI" id="CHEBI:597326"/>
    </cofactor>
</comment>
<dbReference type="Proteomes" id="UP001229421">
    <property type="component" value="Unassembled WGS sequence"/>
</dbReference>
<keyword evidence="2" id="KW-0663">Pyridoxal phosphate</keyword>
<comment type="caution">
    <text evidence="4">The sequence shown here is derived from an EMBL/GenBank/DDBJ whole genome shotgun (WGS) entry which is preliminary data.</text>
</comment>
<gene>
    <name evidence="4" type="ORF">QVD17_31677</name>
</gene>
<dbReference type="EMBL" id="JAUHHV010000008">
    <property type="protein sequence ID" value="KAK1415889.1"/>
    <property type="molecule type" value="Genomic_DNA"/>
</dbReference>
<dbReference type="InterPro" id="IPR001597">
    <property type="entry name" value="ArAA_b-elim_lyase/Thr_aldolase"/>
</dbReference>
<evidence type="ECO:0000256" key="1">
    <source>
        <dbReference type="ARBA" id="ARBA00001933"/>
    </source>
</evidence>
<sequence>MTDEVVELMKKHGLKFRIDGARIFNAFAALNVLVKENLSEWNETDCFVALQEIVQKLKIDHKNSKTLAGLF</sequence>
<proteinExistence type="predicted"/>